<feature type="domain" description="TonB C-terminal" evidence="2">
    <location>
        <begin position="153"/>
        <end position="227"/>
    </location>
</feature>
<accession>A0ABN1L704</accession>
<keyword evidence="1" id="KW-0472">Membrane</keyword>
<protein>
    <recommendedName>
        <fullName evidence="2">TonB C-terminal domain-containing protein</fullName>
    </recommendedName>
</protein>
<evidence type="ECO:0000259" key="2">
    <source>
        <dbReference type="Pfam" id="PF03544"/>
    </source>
</evidence>
<dbReference type="SUPFAM" id="SSF74653">
    <property type="entry name" value="TolA/TonB C-terminal domain"/>
    <property type="match status" value="1"/>
</dbReference>
<name>A0ABN1L704_9GAMM</name>
<dbReference type="Pfam" id="PF03544">
    <property type="entry name" value="TonB_C"/>
    <property type="match status" value="1"/>
</dbReference>
<comment type="caution">
    <text evidence="3">The sequence shown here is derived from an EMBL/GenBank/DDBJ whole genome shotgun (WGS) entry which is preliminary data.</text>
</comment>
<evidence type="ECO:0000256" key="1">
    <source>
        <dbReference type="SAM" id="Phobius"/>
    </source>
</evidence>
<keyword evidence="1" id="KW-1133">Transmembrane helix</keyword>
<dbReference type="Proteomes" id="UP001500021">
    <property type="component" value="Unassembled WGS sequence"/>
</dbReference>
<evidence type="ECO:0000313" key="4">
    <source>
        <dbReference type="Proteomes" id="UP001500021"/>
    </source>
</evidence>
<dbReference type="EMBL" id="BAAAFA010000006">
    <property type="protein sequence ID" value="GAA0817373.1"/>
    <property type="molecule type" value="Genomic_DNA"/>
</dbReference>
<proteinExistence type="predicted"/>
<dbReference type="InterPro" id="IPR037682">
    <property type="entry name" value="TonB_C"/>
</dbReference>
<reference evidence="3 4" key="1">
    <citation type="journal article" date="2019" name="Int. J. Syst. Evol. Microbiol.">
        <title>The Global Catalogue of Microorganisms (GCM) 10K type strain sequencing project: providing services to taxonomists for standard genome sequencing and annotation.</title>
        <authorList>
            <consortium name="The Broad Institute Genomics Platform"/>
            <consortium name="The Broad Institute Genome Sequencing Center for Infectious Disease"/>
            <person name="Wu L."/>
            <person name="Ma J."/>
        </authorList>
    </citation>
    <scope>NUCLEOTIDE SEQUENCE [LARGE SCALE GENOMIC DNA]</scope>
    <source>
        <strain evidence="3 4">JCM 15608</strain>
    </source>
</reference>
<feature type="transmembrane region" description="Helical" evidence="1">
    <location>
        <begin position="23"/>
        <end position="49"/>
    </location>
</feature>
<keyword evidence="1" id="KW-0812">Transmembrane</keyword>
<organism evidence="3 4">
    <name type="scientific">Colwellia asteriadis</name>
    <dbReference type="NCBI Taxonomy" id="517723"/>
    <lineage>
        <taxon>Bacteria</taxon>
        <taxon>Pseudomonadati</taxon>
        <taxon>Pseudomonadota</taxon>
        <taxon>Gammaproteobacteria</taxon>
        <taxon>Alteromonadales</taxon>
        <taxon>Colwelliaceae</taxon>
        <taxon>Colwellia</taxon>
    </lineage>
</organism>
<dbReference type="Gene3D" id="3.30.1150.10">
    <property type="match status" value="1"/>
</dbReference>
<keyword evidence="4" id="KW-1185">Reference proteome</keyword>
<sequence length="229" mass="25282">MTSALNSTKTALKAITQRKPNRFHIVAFIASSVLMIMALLGILASNWFANEYEPKVMVRKVNQAFTPPPPPPPPVNRQTSEAQPTIDLSAAGEGPSLAIADIKIKQNFDPMLSPPEMNHSANDFELDLAVDWQAFGLGELDSIPVLLTQIKTAFPRSLARKGIKKAKVALDVFIDEQGSITLVGIKEMPYEELSDAINKIIRDSRFSVPTKNGQAVRARFIWPVEFKKT</sequence>
<gene>
    <name evidence="3" type="ORF">GCM10009111_18480</name>
</gene>
<evidence type="ECO:0000313" key="3">
    <source>
        <dbReference type="EMBL" id="GAA0817373.1"/>
    </source>
</evidence>